<name>A0AAD3T6M8_NEPGR</name>
<dbReference type="Proteomes" id="UP001279734">
    <property type="component" value="Unassembled WGS sequence"/>
</dbReference>
<protein>
    <submittedName>
        <fullName evidence="2">Uncharacterized protein</fullName>
    </submittedName>
</protein>
<feature type="compositionally biased region" description="Low complexity" evidence="1">
    <location>
        <begin position="27"/>
        <end position="37"/>
    </location>
</feature>
<feature type="compositionally biased region" description="Polar residues" evidence="1">
    <location>
        <begin position="12"/>
        <end position="21"/>
    </location>
</feature>
<dbReference type="AlphaFoldDB" id="A0AAD3T6M8"/>
<dbReference type="EMBL" id="BSYO01000026">
    <property type="protein sequence ID" value="GMH23479.1"/>
    <property type="molecule type" value="Genomic_DNA"/>
</dbReference>
<feature type="compositionally biased region" description="Polar residues" evidence="1">
    <location>
        <begin position="38"/>
        <end position="51"/>
    </location>
</feature>
<gene>
    <name evidence="2" type="ORF">Nepgr_025322</name>
</gene>
<evidence type="ECO:0000256" key="1">
    <source>
        <dbReference type="SAM" id="MobiDB-lite"/>
    </source>
</evidence>
<keyword evidence="3" id="KW-1185">Reference proteome</keyword>
<sequence>MAVIAGVPDFHPSTSPPNQNHLPGRPSSFFASASESANDTSSPPNPHSTLHSSASVALGYSSLSIIPASSPYSSIFPIDAFPPVSVLLHPSSICGFATSNSILECPIVSAEDSNSQHC</sequence>
<organism evidence="2 3">
    <name type="scientific">Nepenthes gracilis</name>
    <name type="common">Slender pitcher plant</name>
    <dbReference type="NCBI Taxonomy" id="150966"/>
    <lineage>
        <taxon>Eukaryota</taxon>
        <taxon>Viridiplantae</taxon>
        <taxon>Streptophyta</taxon>
        <taxon>Embryophyta</taxon>
        <taxon>Tracheophyta</taxon>
        <taxon>Spermatophyta</taxon>
        <taxon>Magnoliopsida</taxon>
        <taxon>eudicotyledons</taxon>
        <taxon>Gunneridae</taxon>
        <taxon>Pentapetalae</taxon>
        <taxon>Caryophyllales</taxon>
        <taxon>Nepenthaceae</taxon>
        <taxon>Nepenthes</taxon>
    </lineage>
</organism>
<proteinExistence type="predicted"/>
<feature type="region of interest" description="Disordered" evidence="1">
    <location>
        <begin position="1"/>
        <end position="51"/>
    </location>
</feature>
<evidence type="ECO:0000313" key="3">
    <source>
        <dbReference type="Proteomes" id="UP001279734"/>
    </source>
</evidence>
<reference evidence="2" key="1">
    <citation type="submission" date="2023-05" db="EMBL/GenBank/DDBJ databases">
        <title>Nepenthes gracilis genome sequencing.</title>
        <authorList>
            <person name="Fukushima K."/>
        </authorList>
    </citation>
    <scope>NUCLEOTIDE SEQUENCE</scope>
    <source>
        <strain evidence="2">SING2019-196</strain>
    </source>
</reference>
<accession>A0AAD3T6M8</accession>
<evidence type="ECO:0000313" key="2">
    <source>
        <dbReference type="EMBL" id="GMH23479.1"/>
    </source>
</evidence>
<comment type="caution">
    <text evidence="2">The sequence shown here is derived from an EMBL/GenBank/DDBJ whole genome shotgun (WGS) entry which is preliminary data.</text>
</comment>